<feature type="transmembrane region" description="Helical" evidence="1">
    <location>
        <begin position="96"/>
        <end position="121"/>
    </location>
</feature>
<dbReference type="SUPFAM" id="SSF55486">
    <property type="entry name" value="Metalloproteases ('zincins'), catalytic domain"/>
    <property type="match status" value="1"/>
</dbReference>
<name>A0ABT5VYH0_9BACT</name>
<dbReference type="RefSeq" id="WP_275111785.1">
    <property type="nucleotide sequence ID" value="NZ_JAKJSC010000011.1"/>
</dbReference>
<keyword evidence="1" id="KW-0472">Membrane</keyword>
<evidence type="ECO:0000256" key="1">
    <source>
        <dbReference type="SAM" id="Phobius"/>
    </source>
</evidence>
<dbReference type="Gene3D" id="1.10.390.10">
    <property type="entry name" value="Neutral Protease Domain 2"/>
    <property type="match status" value="1"/>
</dbReference>
<feature type="transmembrane region" description="Helical" evidence="1">
    <location>
        <begin position="21"/>
        <end position="39"/>
    </location>
</feature>
<dbReference type="InterPro" id="IPR027268">
    <property type="entry name" value="Peptidase_M4/M1_CTD_sf"/>
</dbReference>
<reference evidence="3 4" key="1">
    <citation type="submission" date="2022-01" db="EMBL/GenBank/DDBJ databases">
        <title>Labilibaculum sp. nov, a marine bacterium isolated from Antarctica.</title>
        <authorList>
            <person name="Dai W."/>
        </authorList>
    </citation>
    <scope>NUCLEOTIDE SEQUENCE [LARGE SCALE GENOMIC DNA]</scope>
    <source>
        <strain evidence="3 4">DW002</strain>
    </source>
</reference>
<keyword evidence="1" id="KW-1133">Transmembrane helix</keyword>
<feature type="transmembrane region" description="Helical" evidence="1">
    <location>
        <begin position="359"/>
        <end position="379"/>
    </location>
</feature>
<gene>
    <name evidence="3" type="ORF">L3049_20885</name>
</gene>
<keyword evidence="4" id="KW-1185">Reference proteome</keyword>
<sequence length="1187" mass="137107">MISQLLRFEAFYQLKQRVFPLLAGLFFFMGILAGRQGFAPANVDFNSTYQINFFTGLISLGSVFIVMFFAISGMLRDRRFNMENIIYSTSIKKWQFFWSRYLGVFVSSLLAFTPFLIGYAVSVTFSDLDPERVAEFHMLTYVRAWLLIVVPNILVCSALVFATSTLSKSNLATYVSAIFIYMLYMISSLFLNSPLMAQSVPATPEGMALAALADPFGIAAFFEQTQFWTPFQKNTQFLSFTGLYMWNRILWIALTTCVLFGTYFLFSFRQMSQKVKKAVVVIDKPEKTKEYRPIQAIVGQKSQRASFFSLLKIELSGVFKSLPFIGVISIWLVIVFMEINSTINEGGAYNDSLYPLSNLLIDLFADPLSILSFILIIFYSGELVWRERSLNFDGILDATPVANWVLFSSKLLALIMLPLLLIASGIIVALGFQISKGYYNFELGQYLSMFYYNGTQLIIFSMMALFIQSLFRNKYLGMGVTGLIILGSFLAPKVGLEHDMLRFGFLPRLSYNNMTGYSGESTLFSHLSLYWFVLASILSLISFKLWQRGVATNFRFYFIQARSNWRKWEITILALFCIVLFASGGTTYYNMNVLNDYYSSAEVLDYKEAYERKFKKYDDMDRFYHVSMKTEVDLYPKEQRYTVKANNILKNKHDHPIAMLFITEKEPMHSIQLENAKLVEHDSLFGTYLFEFNEPVKAQQEVKFKYEIHKTLKGYEASQEIVANGSYIMHRSFEPILTYRNSLEISNNFEREKRGLPRIEEEGVEDEHLHLVEVDFGRIDYETIISTRADEIAIGSGKLLKQWTENGRNYYHYKTENKILPVMAYFSAKYATIKEEFMGISLEQYYHEGHEYNLKDISESTKEALKYCIENFGDYPFDHLRMAEIPGHWSFGGFAHPGVISMVEDRLYLVDTREDEDFNLVAKRVVHEVSHQWWGHTLIPKMVEGGSVFIEGFAKYTEAVILEKMYGKSAIWQLSQNANSRYFRGRAYASTPEPPLYIVDGQSYISYGKNYTIMLALRDLLGEEKLNSVLRSITDRHRNEDVFEANTLEFINDLYHLTPTEQHVLIDDWFKRVITYDLSVEDTNYKQLEGGKYEINLNLQSKRFETQVDGSLKEIQINEPIAVGLFSKHPSSANEENGILYLESHQINKKRMKISLIVDELPKYIAIDPYGTRCDEDFVDNLVLLEK</sequence>
<dbReference type="PANTHER" id="PTHR11533">
    <property type="entry name" value="PROTEASE M1 ZINC METALLOPROTEASE"/>
    <property type="match status" value="1"/>
</dbReference>
<dbReference type="Pfam" id="PF01433">
    <property type="entry name" value="Peptidase_M1"/>
    <property type="match status" value="1"/>
</dbReference>
<dbReference type="Proteomes" id="UP001528920">
    <property type="component" value="Unassembled WGS sequence"/>
</dbReference>
<comment type="caution">
    <text evidence="3">The sequence shown here is derived from an EMBL/GenBank/DDBJ whole genome shotgun (WGS) entry which is preliminary data.</text>
</comment>
<feature type="transmembrane region" description="Helical" evidence="1">
    <location>
        <begin position="411"/>
        <end position="434"/>
    </location>
</feature>
<feature type="transmembrane region" description="Helical" evidence="1">
    <location>
        <begin position="474"/>
        <end position="491"/>
    </location>
</feature>
<feature type="transmembrane region" description="Helical" evidence="1">
    <location>
        <begin position="318"/>
        <end position="339"/>
    </location>
</feature>
<feature type="transmembrane region" description="Helical" evidence="1">
    <location>
        <begin position="529"/>
        <end position="547"/>
    </location>
</feature>
<feature type="transmembrane region" description="Helical" evidence="1">
    <location>
        <begin position="568"/>
        <end position="589"/>
    </location>
</feature>
<feature type="transmembrane region" description="Helical" evidence="1">
    <location>
        <begin position="171"/>
        <end position="191"/>
    </location>
</feature>
<evidence type="ECO:0000313" key="4">
    <source>
        <dbReference type="Proteomes" id="UP001528920"/>
    </source>
</evidence>
<keyword evidence="1" id="KW-0812">Transmembrane</keyword>
<dbReference type="InterPro" id="IPR014782">
    <property type="entry name" value="Peptidase_M1_dom"/>
</dbReference>
<proteinExistence type="predicted"/>
<dbReference type="EMBL" id="JAKJSC010000011">
    <property type="protein sequence ID" value="MDE5420454.1"/>
    <property type="molecule type" value="Genomic_DNA"/>
</dbReference>
<feature type="transmembrane region" description="Helical" evidence="1">
    <location>
        <begin position="249"/>
        <end position="268"/>
    </location>
</feature>
<accession>A0ABT5VYH0</accession>
<dbReference type="PANTHER" id="PTHR11533:SF174">
    <property type="entry name" value="PUROMYCIN-SENSITIVE AMINOPEPTIDASE-RELATED"/>
    <property type="match status" value="1"/>
</dbReference>
<feature type="transmembrane region" description="Helical" evidence="1">
    <location>
        <begin position="51"/>
        <end position="75"/>
    </location>
</feature>
<dbReference type="InterPro" id="IPR050344">
    <property type="entry name" value="Peptidase_M1_aminopeptidases"/>
</dbReference>
<feature type="transmembrane region" description="Helical" evidence="1">
    <location>
        <begin position="141"/>
        <end position="162"/>
    </location>
</feature>
<organism evidence="3 4">
    <name type="scientific">Paralabilibaculum antarcticum</name>
    <dbReference type="NCBI Taxonomy" id="2912572"/>
    <lineage>
        <taxon>Bacteria</taxon>
        <taxon>Pseudomonadati</taxon>
        <taxon>Bacteroidota</taxon>
        <taxon>Bacteroidia</taxon>
        <taxon>Marinilabiliales</taxon>
        <taxon>Marinifilaceae</taxon>
        <taxon>Paralabilibaculum</taxon>
    </lineage>
</organism>
<protein>
    <recommendedName>
        <fullName evidence="2">Peptidase M1 membrane alanine aminopeptidase domain-containing protein</fullName>
    </recommendedName>
</protein>
<evidence type="ECO:0000259" key="2">
    <source>
        <dbReference type="Pfam" id="PF01433"/>
    </source>
</evidence>
<feature type="domain" description="Peptidase M1 membrane alanine aminopeptidase" evidence="2">
    <location>
        <begin position="859"/>
        <end position="1053"/>
    </location>
</feature>
<feature type="transmembrane region" description="Helical" evidence="1">
    <location>
        <begin position="446"/>
        <end position="467"/>
    </location>
</feature>
<evidence type="ECO:0000313" key="3">
    <source>
        <dbReference type="EMBL" id="MDE5420454.1"/>
    </source>
</evidence>